<feature type="compositionally biased region" description="Basic and acidic residues" evidence="1">
    <location>
        <begin position="98"/>
        <end position="111"/>
    </location>
</feature>
<accession>A0A8H6IYG9</accession>
<evidence type="ECO:0000256" key="1">
    <source>
        <dbReference type="SAM" id="MobiDB-lite"/>
    </source>
</evidence>
<protein>
    <submittedName>
        <fullName evidence="2">Uncharacterized protein</fullName>
    </submittedName>
</protein>
<sequence length="228" mass="24666">MSGRPLTRKYPPSRDVAHLHLHLPARKGQGVLSVLKSGPRPWPTSPWDEKPALQGPEYYYSRLKGQRQGHRATHDGRLSREPGASPTSPPTQPAAPPSEERRLGSRPDHQRRPASKINLGGTGPLPATAPAPRYHPHAPHGAGSSQASRRAGGFEGFAQKSKGALPAGSVRTLASREEKRGKPRRNVKRSGGSRVLGDVGVTTIRARRRSHVHYPRARVPSDLTASAI</sequence>
<feature type="compositionally biased region" description="Pro residues" evidence="1">
    <location>
        <begin position="87"/>
        <end position="96"/>
    </location>
</feature>
<feature type="compositionally biased region" description="Basic residues" evidence="1">
    <location>
        <begin position="205"/>
        <end position="216"/>
    </location>
</feature>
<gene>
    <name evidence="2" type="ORF">CSOJ01_11069</name>
</gene>
<feature type="region of interest" description="Disordered" evidence="1">
    <location>
        <begin position="24"/>
        <end position="228"/>
    </location>
</feature>
<dbReference type="AlphaFoldDB" id="A0A8H6IYG9"/>
<organism evidence="2 3">
    <name type="scientific">Colletotrichum sojae</name>
    <dbReference type="NCBI Taxonomy" id="2175907"/>
    <lineage>
        <taxon>Eukaryota</taxon>
        <taxon>Fungi</taxon>
        <taxon>Dikarya</taxon>
        <taxon>Ascomycota</taxon>
        <taxon>Pezizomycotina</taxon>
        <taxon>Sordariomycetes</taxon>
        <taxon>Hypocreomycetidae</taxon>
        <taxon>Glomerellales</taxon>
        <taxon>Glomerellaceae</taxon>
        <taxon>Colletotrichum</taxon>
        <taxon>Colletotrichum orchidearum species complex</taxon>
    </lineage>
</organism>
<evidence type="ECO:0000313" key="3">
    <source>
        <dbReference type="Proteomes" id="UP000652219"/>
    </source>
</evidence>
<proteinExistence type="predicted"/>
<name>A0A8H6IYG9_9PEZI</name>
<evidence type="ECO:0000313" key="2">
    <source>
        <dbReference type="EMBL" id="KAF6803204.1"/>
    </source>
</evidence>
<dbReference type="Proteomes" id="UP000652219">
    <property type="component" value="Unassembled WGS sequence"/>
</dbReference>
<keyword evidence="3" id="KW-1185">Reference proteome</keyword>
<reference evidence="2 3" key="1">
    <citation type="journal article" date="2020" name="Phytopathology">
        <title>Genome Sequence Resources of Colletotrichum truncatum, C. plurivorum, C. musicola, and C. sojae: Four Species Pathogenic to Soybean (Glycine max).</title>
        <authorList>
            <person name="Rogerio F."/>
            <person name="Boufleur T.R."/>
            <person name="Ciampi-Guillardi M."/>
            <person name="Sukno S.A."/>
            <person name="Thon M.R."/>
            <person name="Massola Junior N.S."/>
            <person name="Baroncelli R."/>
        </authorList>
    </citation>
    <scope>NUCLEOTIDE SEQUENCE [LARGE SCALE GENOMIC DNA]</scope>
    <source>
        <strain evidence="2 3">LFN0009</strain>
    </source>
</reference>
<dbReference type="EMBL" id="WIGN01000245">
    <property type="protein sequence ID" value="KAF6803204.1"/>
    <property type="molecule type" value="Genomic_DNA"/>
</dbReference>
<comment type="caution">
    <text evidence="2">The sequence shown here is derived from an EMBL/GenBank/DDBJ whole genome shotgun (WGS) entry which is preliminary data.</text>
</comment>